<dbReference type="Gene3D" id="1.25.10.10">
    <property type="entry name" value="Leucine-rich Repeat Variant"/>
    <property type="match status" value="1"/>
</dbReference>
<dbReference type="AlphaFoldDB" id="A0A0S4KNI8"/>
<dbReference type="OrthoDB" id="413572at2759"/>
<dbReference type="PANTHER" id="PTHR16216:SF2">
    <property type="entry name" value="DYNEIN AXONEMAL ASSEMBLY FACTOR 5"/>
    <property type="match status" value="1"/>
</dbReference>
<evidence type="ECO:0000259" key="3">
    <source>
        <dbReference type="Pfam" id="PF25757"/>
    </source>
</evidence>
<feature type="domain" description="Dynein axonemal assembly factor 5 HEAT-repeat" evidence="2">
    <location>
        <begin position="333"/>
        <end position="443"/>
    </location>
</feature>
<dbReference type="Pfam" id="PF24573">
    <property type="entry name" value="HEAT_DAAF5"/>
    <property type="match status" value="1"/>
</dbReference>
<dbReference type="OMA" id="AFQGPWA"/>
<dbReference type="Proteomes" id="UP000051952">
    <property type="component" value="Unassembled WGS sequence"/>
</dbReference>
<dbReference type="InterPro" id="IPR016024">
    <property type="entry name" value="ARM-type_fold"/>
</dbReference>
<sequence length="912" mass="101697">MEALMKDINGLSSPDRGVRKSSFEKLLKVTADPQCSLSVEDQFQILKAVLRGFEDKTERCRETAIQIVSELIPRLTADALDWTLPSIVARIGLEPVAEESEELRLQLLRLAMQCVDVFPHEIGPRNFLDYFRVLLENCLKDPYPDLKKLACRGCQRLCEIEPKKVKHLAVPLAKAVKNMCLQHKHSVVRAEAVRTFSTLISHGAVELLGDVKDEQDNRTTVYWLYILCSDNSDPVRTAVVELLSTALLDITERGDQHRRLLPHLLILLTDEQETVRIAANSVLLGMGKLYLLDNEDNSINIEKRRVTMRDIEWYGDDTYPDMTLQTISTVPLPNLSNRPHLGARYVVAEVARTILEKVLQDCLAMDWTIPFSKHNKRVVALRCLQMLIFFSETNIVQFAQQILAALYKSIRDDNEAVRQESLVCVELMGKFMTPDQYLPFIIAQPAPDTEVLVDPEQQGDLRVERSRTKTVTLISAGEVGSVHQHLPTLFSTAPHSTRASILVAFKFILLGSKSSLTTDQAKSIVLAITRADLVDLDAPELLLALVDLISSFSEVLAARGLIFTPANPMPAEVRLDAKFPTLDSKLLYALLCMKQSSSPAVISAIDSAIKKLSTVVTGNEEDIFSAHFGRLLLRHHSQMPVCAFTDLVLRASNAEYYTAELIAVFVSRLAEINLALRVTAELQYFTVLEGLLRGRKMKFTAGQLEELLRCVVLTHATFRPGGPAHLFRKIAVSCLSAILHPFHRASLKESFASEGNALSEKCISVWLGAIDSDDAEMRLVCIAATPDVVQLPMSAGCAADAWEQILRRFDDANETLRLETAKSLHAALRDHDLMSSSLKSEIRQKLVGSVKQLLIHMDDQEEASGIKAVVANCLKELCYAGKEVVRECVLASRTKHHTSRFCDEVLAFANSM</sequence>
<feature type="repeat" description="HEAT" evidence="1">
    <location>
        <begin position="260"/>
        <end position="298"/>
    </location>
</feature>
<evidence type="ECO:0000313" key="5">
    <source>
        <dbReference type="Proteomes" id="UP000051952"/>
    </source>
</evidence>
<dbReference type="InterPro" id="IPR011989">
    <property type="entry name" value="ARM-like"/>
</dbReference>
<evidence type="ECO:0000256" key="1">
    <source>
        <dbReference type="PROSITE-ProRule" id="PRU00103"/>
    </source>
</evidence>
<name>A0A0S4KNI8_BODSA</name>
<reference evidence="5" key="1">
    <citation type="submission" date="2015-09" db="EMBL/GenBank/DDBJ databases">
        <authorList>
            <consortium name="Pathogen Informatics"/>
        </authorList>
    </citation>
    <scope>NUCLEOTIDE SEQUENCE [LARGE SCALE GENOMIC DNA]</scope>
    <source>
        <strain evidence="5">Lake Konstanz</strain>
    </source>
</reference>
<dbReference type="EMBL" id="CYKH01001913">
    <property type="protein sequence ID" value="CUI15185.1"/>
    <property type="molecule type" value="Genomic_DNA"/>
</dbReference>
<dbReference type="SUPFAM" id="SSF48371">
    <property type="entry name" value="ARM repeat"/>
    <property type="match status" value="1"/>
</dbReference>
<organism evidence="4 5">
    <name type="scientific">Bodo saltans</name>
    <name type="common">Flagellated protozoan</name>
    <dbReference type="NCBI Taxonomy" id="75058"/>
    <lineage>
        <taxon>Eukaryota</taxon>
        <taxon>Discoba</taxon>
        <taxon>Euglenozoa</taxon>
        <taxon>Kinetoplastea</taxon>
        <taxon>Metakinetoplastina</taxon>
        <taxon>Eubodonida</taxon>
        <taxon>Bodonidae</taxon>
        <taxon>Bodo</taxon>
    </lineage>
</organism>
<dbReference type="InterPro" id="IPR056497">
    <property type="entry name" value="HEAT_DAAF5"/>
</dbReference>
<dbReference type="InterPro" id="IPR057978">
    <property type="entry name" value="TPR_DAAF5"/>
</dbReference>
<accession>A0A0S4KNI8</accession>
<evidence type="ECO:0000259" key="2">
    <source>
        <dbReference type="Pfam" id="PF24573"/>
    </source>
</evidence>
<dbReference type="InterPro" id="IPR052623">
    <property type="entry name" value="DAAF5"/>
</dbReference>
<dbReference type="VEuPathDB" id="TriTrypDB:BSAL_31570"/>
<dbReference type="PANTHER" id="PTHR16216">
    <property type="entry name" value="DYNEIN ASSEMBLY FACTOR 5, AXONEMAL"/>
    <property type="match status" value="1"/>
</dbReference>
<dbReference type="Pfam" id="PF25757">
    <property type="entry name" value="TPR_DNAAF5"/>
    <property type="match status" value="1"/>
</dbReference>
<keyword evidence="5" id="KW-1185">Reference proteome</keyword>
<evidence type="ECO:0000313" key="4">
    <source>
        <dbReference type="EMBL" id="CUI15185.1"/>
    </source>
</evidence>
<gene>
    <name evidence="4" type="ORF">BSAL_31570</name>
</gene>
<proteinExistence type="predicted"/>
<protein>
    <submittedName>
        <fullName evidence="4">Uncharacterized protein</fullName>
    </submittedName>
</protein>
<dbReference type="InterPro" id="IPR021133">
    <property type="entry name" value="HEAT_type_2"/>
</dbReference>
<feature type="domain" description="Dynein axonemal assembly factor 5 TPR repeats" evidence="3">
    <location>
        <begin position="11"/>
        <end position="297"/>
    </location>
</feature>
<dbReference type="PROSITE" id="PS50077">
    <property type="entry name" value="HEAT_REPEAT"/>
    <property type="match status" value="1"/>
</dbReference>